<name>A0AAD9D5L7_9STRA</name>
<dbReference type="CDD" id="cd10527">
    <property type="entry name" value="SET_LSMT"/>
    <property type="match status" value="1"/>
</dbReference>
<dbReference type="PROSITE" id="PS50280">
    <property type="entry name" value="SET"/>
    <property type="match status" value="1"/>
</dbReference>
<dbReference type="SUPFAM" id="SSF82199">
    <property type="entry name" value="SET domain"/>
    <property type="match status" value="1"/>
</dbReference>
<dbReference type="EMBL" id="JATAAI010000043">
    <property type="protein sequence ID" value="KAK1733859.1"/>
    <property type="molecule type" value="Genomic_DNA"/>
</dbReference>
<protein>
    <submittedName>
        <fullName evidence="3">SET domain-containing protein</fullName>
        <ecNumber evidence="3">2.1.1.-</ecNumber>
    </submittedName>
</protein>
<feature type="chain" id="PRO_5042181402" evidence="1">
    <location>
        <begin position="27"/>
        <end position="453"/>
    </location>
</feature>
<dbReference type="PANTHER" id="PTHR13271">
    <property type="entry name" value="UNCHARACTERIZED PUTATIVE METHYLTRANSFERASE"/>
    <property type="match status" value="1"/>
</dbReference>
<evidence type="ECO:0000259" key="2">
    <source>
        <dbReference type="PROSITE" id="PS50280"/>
    </source>
</evidence>
<reference evidence="3" key="1">
    <citation type="submission" date="2023-06" db="EMBL/GenBank/DDBJ databases">
        <title>Survivors Of The Sea: Transcriptome response of Skeletonema marinoi to long-term dormancy.</title>
        <authorList>
            <person name="Pinder M.I.M."/>
            <person name="Kourtchenko O."/>
            <person name="Robertson E.K."/>
            <person name="Larsson T."/>
            <person name="Maumus F."/>
            <person name="Osuna-Cruz C.M."/>
            <person name="Vancaester E."/>
            <person name="Stenow R."/>
            <person name="Vandepoele K."/>
            <person name="Ploug H."/>
            <person name="Bruchert V."/>
            <person name="Godhe A."/>
            <person name="Topel M."/>
        </authorList>
    </citation>
    <scope>NUCLEOTIDE SEQUENCE</scope>
    <source>
        <strain evidence="3">R05AC</strain>
    </source>
</reference>
<feature type="domain" description="SET" evidence="2">
    <location>
        <begin position="75"/>
        <end position="296"/>
    </location>
</feature>
<dbReference type="AlphaFoldDB" id="A0AAD9D5L7"/>
<dbReference type="Gene3D" id="3.90.1410.10">
    <property type="entry name" value="set domain protein methyltransferase, domain 1"/>
    <property type="match status" value="1"/>
</dbReference>
<dbReference type="Proteomes" id="UP001224775">
    <property type="component" value="Unassembled WGS sequence"/>
</dbReference>
<dbReference type="GO" id="GO:0032259">
    <property type="term" value="P:methylation"/>
    <property type="evidence" value="ECO:0007669"/>
    <property type="project" value="UniProtKB-KW"/>
</dbReference>
<feature type="signal peptide" evidence="1">
    <location>
        <begin position="1"/>
        <end position="26"/>
    </location>
</feature>
<dbReference type="PANTHER" id="PTHR13271:SF137">
    <property type="entry name" value="SET DOMAIN-CONTAINING PROTEIN"/>
    <property type="match status" value="1"/>
</dbReference>
<keyword evidence="3" id="KW-0808">Transferase</keyword>
<dbReference type="GO" id="GO:0016279">
    <property type="term" value="F:protein-lysine N-methyltransferase activity"/>
    <property type="evidence" value="ECO:0007669"/>
    <property type="project" value="TreeGrafter"/>
</dbReference>
<dbReference type="Pfam" id="PF00856">
    <property type="entry name" value="SET"/>
    <property type="match status" value="1"/>
</dbReference>
<evidence type="ECO:0000313" key="4">
    <source>
        <dbReference type="Proteomes" id="UP001224775"/>
    </source>
</evidence>
<keyword evidence="4" id="KW-1185">Reference proteome</keyword>
<dbReference type="InterPro" id="IPR050600">
    <property type="entry name" value="SETD3_SETD6_MTase"/>
</dbReference>
<dbReference type="InterPro" id="IPR001214">
    <property type="entry name" value="SET_dom"/>
</dbReference>
<sequence length="453" mass="50936">MISMSTRCVPLLSVLLLLLAFRNGVSFLLPSASSLLTTSSKSRADVTNTLLNYSQQRDVYTMEAWAIENGYQKVDGVELYSEGDDDWSMMTNTDIPAGTTIMFIPSTLVLSSDAIVKEYGSNFDLELTENALKQMERDLAKRLPLFRLLVKILAEYEKGENSFYAPWINSFPTQYYNGVSMTDACFACLPPYAALLSMNERNAYSRFLNAIRKGFLPLNPDVTGDDSVMKFAYNVALTRFHEVFEPTRQKLIAPMADMINHSSDPNAEISFDTENNCYVTAIADIYAGSPLSVSLGDPTDPTPLFAKYGFLPTGCNTIFCKAIHLEPQINELGYEFNQLLFQTDTGEVYPAVWDIFLLKILQDYDADLASQFTMACQNNDEATKETFHSNYFAYTLEALREHVYSILNDVDQMTMEAQSYDLETHPRVPVIVDHNNLVRDTFSMTASLLDSMG</sequence>
<keyword evidence="3" id="KW-0489">Methyltransferase</keyword>
<evidence type="ECO:0000313" key="3">
    <source>
        <dbReference type="EMBL" id="KAK1733859.1"/>
    </source>
</evidence>
<keyword evidence="1" id="KW-0732">Signal</keyword>
<proteinExistence type="predicted"/>
<dbReference type="InterPro" id="IPR046341">
    <property type="entry name" value="SET_dom_sf"/>
</dbReference>
<accession>A0AAD9D5L7</accession>
<gene>
    <name evidence="3" type="ORF">QTG54_015386</name>
</gene>
<comment type="caution">
    <text evidence="3">The sequence shown here is derived from an EMBL/GenBank/DDBJ whole genome shotgun (WGS) entry which is preliminary data.</text>
</comment>
<dbReference type="EC" id="2.1.1.-" evidence="3"/>
<evidence type="ECO:0000256" key="1">
    <source>
        <dbReference type="SAM" id="SignalP"/>
    </source>
</evidence>
<organism evidence="3 4">
    <name type="scientific">Skeletonema marinoi</name>
    <dbReference type="NCBI Taxonomy" id="267567"/>
    <lineage>
        <taxon>Eukaryota</taxon>
        <taxon>Sar</taxon>
        <taxon>Stramenopiles</taxon>
        <taxon>Ochrophyta</taxon>
        <taxon>Bacillariophyta</taxon>
        <taxon>Coscinodiscophyceae</taxon>
        <taxon>Thalassiosirophycidae</taxon>
        <taxon>Thalassiosirales</taxon>
        <taxon>Skeletonemataceae</taxon>
        <taxon>Skeletonema</taxon>
        <taxon>Skeletonema marinoi-dohrnii complex</taxon>
    </lineage>
</organism>